<dbReference type="KEGG" id="dtr:RSDT_0784"/>
<evidence type="ECO:0000256" key="2">
    <source>
        <dbReference type="ARBA" id="ARBA00023125"/>
    </source>
</evidence>
<dbReference type="InterPro" id="IPR018334">
    <property type="entry name" value="ArsR_HTH"/>
</dbReference>
<dbReference type="InterPro" id="IPR036390">
    <property type="entry name" value="WH_DNA-bd_sf"/>
</dbReference>
<evidence type="ECO:0000313" key="6">
    <source>
        <dbReference type="Proteomes" id="UP000242645"/>
    </source>
</evidence>
<keyword evidence="6" id="KW-1185">Reference proteome</keyword>
<dbReference type="InterPro" id="IPR001845">
    <property type="entry name" value="HTH_ArsR_DNA-bd_dom"/>
</dbReference>
<evidence type="ECO:0000313" key="5">
    <source>
        <dbReference type="EMBL" id="BAV92296.1"/>
    </source>
</evidence>
<dbReference type="Gene3D" id="1.10.10.10">
    <property type="entry name" value="Winged helix-like DNA-binding domain superfamily/Winged helix DNA-binding domain"/>
    <property type="match status" value="1"/>
</dbReference>
<keyword evidence="3" id="KW-0804">Transcription</keyword>
<accession>A0A1J1E4A9</accession>
<gene>
    <name evidence="5" type="ORF">RSDT_0784</name>
</gene>
<protein>
    <submittedName>
        <fullName evidence="5">Heavy metal-resistance transcriptional regulator</fullName>
    </submittedName>
</protein>
<organism evidence="5 6">
    <name type="scientific">Candidatus Desulfovibrio trichonymphae</name>
    <dbReference type="NCBI Taxonomy" id="1725232"/>
    <lineage>
        <taxon>Bacteria</taxon>
        <taxon>Pseudomonadati</taxon>
        <taxon>Thermodesulfobacteriota</taxon>
        <taxon>Desulfovibrionia</taxon>
        <taxon>Desulfovibrionales</taxon>
        <taxon>Desulfovibrionaceae</taxon>
        <taxon>Desulfovibrio</taxon>
    </lineage>
</organism>
<dbReference type="InterPro" id="IPR036388">
    <property type="entry name" value="WH-like_DNA-bd_sf"/>
</dbReference>
<dbReference type="PANTHER" id="PTHR43132">
    <property type="entry name" value="ARSENICAL RESISTANCE OPERON REPRESSOR ARSR-RELATED"/>
    <property type="match status" value="1"/>
</dbReference>
<evidence type="ECO:0000256" key="1">
    <source>
        <dbReference type="ARBA" id="ARBA00023015"/>
    </source>
</evidence>
<name>A0A1J1E4A9_9BACT</name>
<dbReference type="Pfam" id="PF01022">
    <property type="entry name" value="HTH_5"/>
    <property type="match status" value="1"/>
</dbReference>
<dbReference type="GO" id="GO:0003677">
    <property type="term" value="F:DNA binding"/>
    <property type="evidence" value="ECO:0007669"/>
    <property type="project" value="UniProtKB-KW"/>
</dbReference>
<dbReference type="SUPFAM" id="SSF46785">
    <property type="entry name" value="Winged helix' DNA-binding domain"/>
    <property type="match status" value="1"/>
</dbReference>
<sequence>MSAYAVDLDRCDCNTIHEEVVAGARVRMPEEEILLELADLFKVFSDSTRVKILCALQYSEMCVCDIAVLLGMTKSAISHQLRSLRQTRLVKCRRDGKVVYYSLDDEHVGNIFAQGVLHVRERQSVF</sequence>
<dbReference type="AlphaFoldDB" id="A0A1J1E4A9"/>
<keyword evidence="1" id="KW-0805">Transcription regulation</keyword>
<evidence type="ECO:0000259" key="4">
    <source>
        <dbReference type="PROSITE" id="PS50987"/>
    </source>
</evidence>
<dbReference type="NCBIfam" id="NF033788">
    <property type="entry name" value="HTH_metalloreg"/>
    <property type="match status" value="1"/>
</dbReference>
<dbReference type="OrthoDB" id="9810923at2"/>
<keyword evidence="2" id="KW-0238">DNA-binding</keyword>
<dbReference type="Proteomes" id="UP000242645">
    <property type="component" value="Chromosome"/>
</dbReference>
<dbReference type="PANTHER" id="PTHR43132:SF6">
    <property type="entry name" value="HTH-TYPE TRANSCRIPTIONAL REPRESSOR CZRA"/>
    <property type="match status" value="1"/>
</dbReference>
<dbReference type="InterPro" id="IPR011991">
    <property type="entry name" value="ArsR-like_HTH"/>
</dbReference>
<dbReference type="PROSITE" id="PS00846">
    <property type="entry name" value="HTH_ARSR_1"/>
    <property type="match status" value="1"/>
</dbReference>
<dbReference type="CDD" id="cd00090">
    <property type="entry name" value="HTH_ARSR"/>
    <property type="match status" value="1"/>
</dbReference>
<proteinExistence type="predicted"/>
<dbReference type="RefSeq" id="WP_096399811.1">
    <property type="nucleotide sequence ID" value="NZ_AP017368.1"/>
</dbReference>
<reference evidence="5 6" key="1">
    <citation type="journal article" date="2017" name="ISME J.">
        <title>Genome of 'Ca. Desulfovibrio trichonymphae', an H2-oxidizing bacterium in a tripartite symbiotic system within a protist cell in the termite gut.</title>
        <authorList>
            <person name="Kuwahara H."/>
            <person name="Yuki M."/>
            <person name="Izawa K."/>
            <person name="Ohkuma M."/>
            <person name="Hongoh Y."/>
        </authorList>
    </citation>
    <scope>NUCLEOTIDE SEQUENCE [LARGE SCALE GENOMIC DNA]</scope>
    <source>
        <strain evidence="5 6">Rs-N31</strain>
    </source>
</reference>
<evidence type="ECO:0000256" key="3">
    <source>
        <dbReference type="ARBA" id="ARBA00023163"/>
    </source>
</evidence>
<dbReference type="GO" id="GO:0003700">
    <property type="term" value="F:DNA-binding transcription factor activity"/>
    <property type="evidence" value="ECO:0007669"/>
    <property type="project" value="InterPro"/>
</dbReference>
<dbReference type="PROSITE" id="PS50987">
    <property type="entry name" value="HTH_ARSR_2"/>
    <property type="match status" value="1"/>
</dbReference>
<dbReference type="SMART" id="SM00418">
    <property type="entry name" value="HTH_ARSR"/>
    <property type="match status" value="1"/>
</dbReference>
<feature type="domain" description="HTH arsR-type" evidence="4">
    <location>
        <begin position="29"/>
        <end position="123"/>
    </location>
</feature>
<dbReference type="InterPro" id="IPR051011">
    <property type="entry name" value="Metal_resp_trans_reg"/>
</dbReference>
<dbReference type="PRINTS" id="PR00778">
    <property type="entry name" value="HTHARSR"/>
</dbReference>
<dbReference type="EMBL" id="AP017368">
    <property type="protein sequence ID" value="BAV92296.1"/>
    <property type="molecule type" value="Genomic_DNA"/>
</dbReference>